<sequence length="536" mass="61845">MLVIQNIKNKLKSCGGRISCKTFAGVIRYFRLFWHDTRNDMDKKFLKQLARWHEDDEFQKIVDAILALPEEERDYDLTGQLARALNNLEDYETAAEVLLTVEAEGQHDPLWHYRLGYAYYYSDRFGQAKERFEQVLRLTPDDQDARMFLGWCDEELTPGGKVKKLNARLTTPEAMTGGKTFRQRTAEFWQWFTDNEPRLAAMIEKRGEEDVDKMVDFISGGVQLISGELNFNLGGDYEFTFTIEGKNYLFYLLPWLVEQMPEQFRGKWHFFPCMQGTHGESFGFQMYGKDVQLDEVMVGLKYKEDQNYFDIRFYDEQLCSLDDNSCYNAFYIMMELTIGEALSHIYIGNVDKADGMEAGMFPLTRLEACMTVALEEAKKEILTRPDERYSVYRMEFDTVKDLRYDMVIGTTCFSDLLQDYFNGETENADKLAACGSKAVFLVMPVGEADRSGMLKLRYEIEDRLTAEVLGKKGSGREIGILLGGTMGRDNLYIDLLLYDAPAFMEQASSLLGQYSYPFYLAEFRPESRLVALANVG</sequence>
<gene>
    <name evidence="4" type="ORF">DWW24_08870</name>
</gene>
<dbReference type="Proteomes" id="UP000283426">
    <property type="component" value="Unassembled WGS sequence"/>
</dbReference>
<evidence type="ECO:0000313" key="4">
    <source>
        <dbReference type="EMBL" id="RGV26830.1"/>
    </source>
</evidence>
<dbReference type="SUPFAM" id="SSF48452">
    <property type="entry name" value="TPR-like"/>
    <property type="match status" value="1"/>
</dbReference>
<dbReference type="PROSITE" id="PS50005">
    <property type="entry name" value="TPR"/>
    <property type="match status" value="1"/>
</dbReference>
<feature type="repeat" description="TPR" evidence="3">
    <location>
        <begin position="109"/>
        <end position="142"/>
    </location>
</feature>
<dbReference type="Pfam" id="PF07719">
    <property type="entry name" value="TPR_2"/>
    <property type="match status" value="1"/>
</dbReference>
<proteinExistence type="predicted"/>
<evidence type="ECO:0000256" key="1">
    <source>
        <dbReference type="ARBA" id="ARBA00022737"/>
    </source>
</evidence>
<name>A0A412WI23_9BACT</name>
<dbReference type="InterPro" id="IPR019734">
    <property type="entry name" value="TPR_rpt"/>
</dbReference>
<reference evidence="4 5" key="1">
    <citation type="submission" date="2018-08" db="EMBL/GenBank/DDBJ databases">
        <title>A genome reference for cultivated species of the human gut microbiota.</title>
        <authorList>
            <person name="Zou Y."/>
            <person name="Xue W."/>
            <person name="Luo G."/>
        </authorList>
    </citation>
    <scope>NUCLEOTIDE SEQUENCE [LARGE SCALE GENOMIC DNA]</scope>
    <source>
        <strain evidence="4 5">AF14-6AC</strain>
    </source>
</reference>
<evidence type="ECO:0000256" key="2">
    <source>
        <dbReference type="ARBA" id="ARBA00022803"/>
    </source>
</evidence>
<dbReference type="SMART" id="SM00028">
    <property type="entry name" value="TPR"/>
    <property type="match status" value="1"/>
</dbReference>
<accession>A0A412WI23</accession>
<dbReference type="InterPro" id="IPR011990">
    <property type="entry name" value="TPR-like_helical_dom_sf"/>
</dbReference>
<evidence type="ECO:0000313" key="5">
    <source>
        <dbReference type="Proteomes" id="UP000283426"/>
    </source>
</evidence>
<evidence type="ECO:0000256" key="3">
    <source>
        <dbReference type="PROSITE-ProRule" id="PRU00339"/>
    </source>
</evidence>
<protein>
    <submittedName>
        <fullName evidence="4">Tetratricopeptide repeat protein</fullName>
    </submittedName>
</protein>
<dbReference type="Gene3D" id="1.25.40.10">
    <property type="entry name" value="Tetratricopeptide repeat domain"/>
    <property type="match status" value="1"/>
</dbReference>
<keyword evidence="1" id="KW-0677">Repeat</keyword>
<dbReference type="EMBL" id="QRYW01000016">
    <property type="protein sequence ID" value="RGV26830.1"/>
    <property type="molecule type" value="Genomic_DNA"/>
</dbReference>
<dbReference type="AlphaFoldDB" id="A0A412WI23"/>
<dbReference type="InterPro" id="IPR013105">
    <property type="entry name" value="TPR_2"/>
</dbReference>
<keyword evidence="2 3" id="KW-0802">TPR repeat</keyword>
<comment type="caution">
    <text evidence="4">The sequence shown here is derived from an EMBL/GenBank/DDBJ whole genome shotgun (WGS) entry which is preliminary data.</text>
</comment>
<organism evidence="4 5">
    <name type="scientific">Odoribacter splanchnicus</name>
    <dbReference type="NCBI Taxonomy" id="28118"/>
    <lineage>
        <taxon>Bacteria</taxon>
        <taxon>Pseudomonadati</taxon>
        <taxon>Bacteroidota</taxon>
        <taxon>Bacteroidia</taxon>
        <taxon>Bacteroidales</taxon>
        <taxon>Odoribacteraceae</taxon>
        <taxon>Odoribacter</taxon>
    </lineage>
</organism>